<name>A0A369JHP7_HYPMA</name>
<evidence type="ECO:0000313" key="2">
    <source>
        <dbReference type="EMBL" id="RDB18924.1"/>
    </source>
</evidence>
<sequence length="105" mass="11085">MSIPFYLLSALLTTQPTATSNPVDVPSGSRITGCAGLVPPCPSHGLALSSSAPHSLTVIEAPRYHTIPTFRTYIYTISVRLNAFTLTSIIASGPYPLSPLVFPAL</sequence>
<feature type="signal peptide" evidence="1">
    <location>
        <begin position="1"/>
        <end position="19"/>
    </location>
</feature>
<dbReference type="InParanoid" id="A0A369JHP7"/>
<protein>
    <recommendedName>
        <fullName evidence="4">Secreted protein</fullName>
    </recommendedName>
</protein>
<evidence type="ECO:0008006" key="4">
    <source>
        <dbReference type="Google" id="ProtNLM"/>
    </source>
</evidence>
<keyword evidence="3" id="KW-1185">Reference proteome</keyword>
<reference evidence="2" key="1">
    <citation type="submission" date="2018-04" db="EMBL/GenBank/DDBJ databases">
        <title>Whole genome sequencing of Hypsizygus marmoreus.</title>
        <authorList>
            <person name="Choi I.-G."/>
            <person name="Min B."/>
            <person name="Kim J.-G."/>
            <person name="Kim S."/>
            <person name="Oh Y.-L."/>
            <person name="Kong W.-S."/>
            <person name="Park H."/>
            <person name="Jeong J."/>
            <person name="Song E.-S."/>
        </authorList>
    </citation>
    <scope>NUCLEOTIDE SEQUENCE [LARGE SCALE GENOMIC DNA]</scope>
    <source>
        <strain evidence="2">51987-8</strain>
    </source>
</reference>
<organism evidence="2 3">
    <name type="scientific">Hypsizygus marmoreus</name>
    <name type="common">White beech mushroom</name>
    <name type="synonym">Agaricus marmoreus</name>
    <dbReference type="NCBI Taxonomy" id="39966"/>
    <lineage>
        <taxon>Eukaryota</taxon>
        <taxon>Fungi</taxon>
        <taxon>Dikarya</taxon>
        <taxon>Basidiomycota</taxon>
        <taxon>Agaricomycotina</taxon>
        <taxon>Agaricomycetes</taxon>
        <taxon>Agaricomycetidae</taxon>
        <taxon>Agaricales</taxon>
        <taxon>Tricholomatineae</taxon>
        <taxon>Lyophyllaceae</taxon>
        <taxon>Hypsizygus</taxon>
    </lineage>
</organism>
<evidence type="ECO:0000256" key="1">
    <source>
        <dbReference type="SAM" id="SignalP"/>
    </source>
</evidence>
<comment type="caution">
    <text evidence="2">The sequence shown here is derived from an EMBL/GenBank/DDBJ whole genome shotgun (WGS) entry which is preliminary data.</text>
</comment>
<dbReference type="AlphaFoldDB" id="A0A369JHP7"/>
<accession>A0A369JHP7</accession>
<keyword evidence="1" id="KW-0732">Signal</keyword>
<gene>
    <name evidence="2" type="ORF">Hypma_014438</name>
</gene>
<feature type="chain" id="PRO_5017027225" description="Secreted protein" evidence="1">
    <location>
        <begin position="20"/>
        <end position="105"/>
    </location>
</feature>
<evidence type="ECO:0000313" key="3">
    <source>
        <dbReference type="Proteomes" id="UP000076154"/>
    </source>
</evidence>
<dbReference type="Proteomes" id="UP000076154">
    <property type="component" value="Unassembled WGS sequence"/>
</dbReference>
<dbReference type="EMBL" id="LUEZ02000085">
    <property type="protein sequence ID" value="RDB18924.1"/>
    <property type="molecule type" value="Genomic_DNA"/>
</dbReference>
<proteinExistence type="predicted"/>